<name>A0A7W3DA09_CITFR</name>
<reference evidence="1 2" key="1">
    <citation type="submission" date="2020-06" db="EMBL/GenBank/DDBJ databases">
        <title>REHAB project genomes.</title>
        <authorList>
            <person name="Shaw L.P."/>
        </authorList>
    </citation>
    <scope>NUCLEOTIDE SEQUENCE [LARGE SCALE GENOMIC DNA]</scope>
    <source>
        <strain evidence="1 2">RHBSTW-00116</strain>
    </source>
</reference>
<accession>A0A7W3DA09</accession>
<evidence type="ECO:0000313" key="1">
    <source>
        <dbReference type="EMBL" id="MBA8065775.1"/>
    </source>
</evidence>
<dbReference type="AlphaFoldDB" id="A0A7W3DA09"/>
<dbReference type="Pfam" id="PF14384">
    <property type="entry name" value="BrnA_antitoxin"/>
    <property type="match status" value="1"/>
</dbReference>
<organism evidence="1 2">
    <name type="scientific">Citrobacter freundii</name>
    <dbReference type="NCBI Taxonomy" id="546"/>
    <lineage>
        <taxon>Bacteria</taxon>
        <taxon>Pseudomonadati</taxon>
        <taxon>Pseudomonadota</taxon>
        <taxon>Gammaproteobacteria</taxon>
        <taxon>Enterobacterales</taxon>
        <taxon>Enterobacteriaceae</taxon>
        <taxon>Citrobacter</taxon>
        <taxon>Citrobacter freundii complex</taxon>
    </lineage>
</organism>
<dbReference type="Proteomes" id="UP000591803">
    <property type="component" value="Unassembled WGS sequence"/>
</dbReference>
<proteinExistence type="predicted"/>
<evidence type="ECO:0000313" key="2">
    <source>
        <dbReference type="Proteomes" id="UP000591803"/>
    </source>
</evidence>
<dbReference type="RefSeq" id="WP_166479958.1">
    <property type="nucleotide sequence ID" value="NZ_CP137184.1"/>
</dbReference>
<sequence>MSMVRYKRSEIPPLTEKRSSELKTLAAEADNHIDYEGIAPLDDAFWKQASRGQFYRPLKTQASVRIDADVMAWLKEPGKGYQTRLNAILREAMLRELHRK</sequence>
<gene>
    <name evidence="1" type="ORF">HV077_26205</name>
</gene>
<protein>
    <submittedName>
        <fullName evidence="1">BrnA antitoxin family protein</fullName>
    </submittedName>
</protein>
<dbReference type="EMBL" id="JABXRI010000005">
    <property type="protein sequence ID" value="MBA8065775.1"/>
    <property type="molecule type" value="Genomic_DNA"/>
</dbReference>
<comment type="caution">
    <text evidence="1">The sequence shown here is derived from an EMBL/GenBank/DDBJ whole genome shotgun (WGS) entry which is preliminary data.</text>
</comment>
<dbReference type="InterPro" id="IPR025528">
    <property type="entry name" value="BrnA_antitoxin"/>
</dbReference>